<comment type="caution">
    <text evidence="2">The sequence shown here is derived from an EMBL/GenBank/DDBJ whole genome shotgun (WGS) entry which is preliminary data.</text>
</comment>
<dbReference type="EMBL" id="JAUMIS010000001">
    <property type="protein sequence ID" value="MDO3720571.1"/>
    <property type="molecule type" value="Genomic_DNA"/>
</dbReference>
<organism evidence="2 3">
    <name type="scientific">Marinobacter suaedae</name>
    <dbReference type="NCBI Taxonomy" id="3057675"/>
    <lineage>
        <taxon>Bacteria</taxon>
        <taxon>Pseudomonadati</taxon>
        <taxon>Pseudomonadota</taxon>
        <taxon>Gammaproteobacteria</taxon>
        <taxon>Pseudomonadales</taxon>
        <taxon>Marinobacteraceae</taxon>
        <taxon>Marinobacter</taxon>
    </lineage>
</organism>
<proteinExistence type="predicted"/>
<evidence type="ECO:0000259" key="1">
    <source>
        <dbReference type="Pfam" id="PF13360"/>
    </source>
</evidence>
<evidence type="ECO:0000313" key="2">
    <source>
        <dbReference type="EMBL" id="MDO3720571.1"/>
    </source>
</evidence>
<dbReference type="PANTHER" id="PTHR34512">
    <property type="entry name" value="CELL SURFACE PROTEIN"/>
    <property type="match status" value="1"/>
</dbReference>
<name>A0ABT8VX44_9GAMM</name>
<evidence type="ECO:0000313" key="3">
    <source>
        <dbReference type="Proteomes" id="UP001168640"/>
    </source>
</evidence>
<dbReference type="Proteomes" id="UP001168640">
    <property type="component" value="Unassembled WGS sequence"/>
</dbReference>
<dbReference type="Gene3D" id="2.130.10.10">
    <property type="entry name" value="YVTN repeat-like/Quinoprotein amine dehydrogenase"/>
    <property type="match status" value="1"/>
</dbReference>
<dbReference type="SUPFAM" id="SSF63829">
    <property type="entry name" value="Calcium-dependent phosphotriesterase"/>
    <property type="match status" value="1"/>
</dbReference>
<keyword evidence="3" id="KW-1185">Reference proteome</keyword>
<dbReference type="InterPro" id="IPR011047">
    <property type="entry name" value="Quinoprotein_ADH-like_sf"/>
</dbReference>
<feature type="domain" description="Pyrrolo-quinoline quinone repeat" evidence="1">
    <location>
        <begin position="262"/>
        <end position="388"/>
    </location>
</feature>
<dbReference type="InterPro" id="IPR002372">
    <property type="entry name" value="PQQ_rpt_dom"/>
</dbReference>
<accession>A0ABT8VX44</accession>
<gene>
    <name evidence="2" type="ORF">QVZ43_02485</name>
</gene>
<reference evidence="2" key="1">
    <citation type="submission" date="2023-07" db="EMBL/GenBank/DDBJ databases">
        <title>Marinobacter sp. chi1 genome sequencing and assembly.</title>
        <authorList>
            <person name="Park S."/>
        </authorList>
    </citation>
    <scope>NUCLEOTIDE SEQUENCE</scope>
    <source>
        <strain evidence="2">Chi1</strain>
    </source>
</reference>
<dbReference type="PANTHER" id="PTHR34512:SF30">
    <property type="entry name" value="OUTER MEMBRANE PROTEIN ASSEMBLY FACTOR BAMB"/>
    <property type="match status" value="1"/>
</dbReference>
<dbReference type="PROSITE" id="PS51257">
    <property type="entry name" value="PROKAR_LIPOPROTEIN"/>
    <property type="match status" value="1"/>
</dbReference>
<dbReference type="SUPFAM" id="SSF50998">
    <property type="entry name" value="Quinoprotein alcohol dehydrogenase-like"/>
    <property type="match status" value="1"/>
</dbReference>
<dbReference type="Pfam" id="PF13360">
    <property type="entry name" value="PQQ_2"/>
    <property type="match status" value="1"/>
</dbReference>
<sequence length="405" mass="44700">MPRNTWRQLPVLLFTVTVLIACTATITPEWVATFNPKASEEPDRLAWFDDMAVDSYGNILVAASTIRASMELHIHDVALVKFDASGNRVWSRALDLSTTGYDSDDSPLKLVLDSSDNSYMLLEQFRVVSEQESASGNYLISFDANGNERWRKDLGEGTEYRTLTLGNDKLYVTGAQTRVFNLAGNQLLAIEHPYHVARSVDVNMNGDMALGGGSAVTLFNASGAQLWHQRISDRDWAFGETRFTQQGDLVAINALEENGGSHLSRFSATGQLLWSRSFSPAYESYGLPGRPAVFEDNRGDLLLTTSNEDGHRIVKLDAAGRVIWNKREKGIVSDAELSNGELFIVGDGMNAKYDSDGNRVAESSLREYVQITTGSVAINGNRLYAGYSVNQDGTFVLHLSQYLNQ</sequence>
<dbReference type="RefSeq" id="WP_302908744.1">
    <property type="nucleotide sequence ID" value="NZ_JAUMIS010000001.1"/>
</dbReference>
<dbReference type="InterPro" id="IPR015943">
    <property type="entry name" value="WD40/YVTN_repeat-like_dom_sf"/>
</dbReference>
<protein>
    <recommendedName>
        <fullName evidence="1">Pyrrolo-quinoline quinone repeat domain-containing protein</fullName>
    </recommendedName>
</protein>